<comment type="pathway">
    <text evidence="3">Lipid metabolism.</text>
</comment>
<keyword evidence="11" id="KW-0732">Signal</keyword>
<dbReference type="PANTHER" id="PTHR10909">
    <property type="entry name" value="ELECTRON TRANSPORT OXIDOREDUCTASE"/>
    <property type="match status" value="1"/>
</dbReference>
<evidence type="ECO:0000256" key="2">
    <source>
        <dbReference type="ARBA" id="ARBA00004275"/>
    </source>
</evidence>
<comment type="cofactor">
    <cofactor evidence="1">
        <name>FAD</name>
        <dbReference type="ChEBI" id="CHEBI:57692"/>
    </cofactor>
</comment>
<accession>A0A1B6GIY7</accession>
<reference evidence="14" key="1">
    <citation type="submission" date="2015-11" db="EMBL/GenBank/DDBJ databases">
        <title>De novo transcriptome assembly of four potential Pierce s Disease insect vectors from Arizona vineyards.</title>
        <authorList>
            <person name="Tassone E.E."/>
        </authorList>
    </citation>
    <scope>NUCLEOTIDE SEQUENCE</scope>
</reference>
<sequence>MATLNMCVALLSNAVTIAIRYSAVRRQFGPSDDCELSIIEYPLQQWRLFPYLASLFAMKAAARELQVSHFHLTCTLHDPTQLLGQEEIDALTEMHALLSACKAVFSWTTQAAIQQCREACGGHGYLKCAGFAGLRNDNDASCTYEGDNNVLQQQASQWVVRLWGQRQGQQDHFPLGSVDFLYRSRADKMSAASERELCHPPVLLEAYEWLVCWLAEKTSQLYQSQVQRGTDRFTARNHSQVYRGRSLSLAYAEHYMLKCLWKQCEAAEQQCADSHGVLTQLCALYGLSSLEKHQVFLHQGGYIDNSQSEMIHSTILTLCGQLKNEAVSLVDVVAPPDFILNSVLGHSSGEVYKYLEQALMTTAGNLERPAWWTELSGKFRSRL</sequence>
<evidence type="ECO:0000256" key="4">
    <source>
        <dbReference type="ARBA" id="ARBA00006288"/>
    </source>
</evidence>
<name>A0A1B6GIY7_9HEMI</name>
<evidence type="ECO:0000256" key="5">
    <source>
        <dbReference type="ARBA" id="ARBA00022630"/>
    </source>
</evidence>
<dbReference type="GO" id="GO:0055088">
    <property type="term" value="P:lipid homeostasis"/>
    <property type="evidence" value="ECO:0007669"/>
    <property type="project" value="TreeGrafter"/>
</dbReference>
<dbReference type="GO" id="GO:0071949">
    <property type="term" value="F:FAD binding"/>
    <property type="evidence" value="ECO:0007669"/>
    <property type="project" value="InterPro"/>
</dbReference>
<feature type="domain" description="Acyl-CoA oxidase C-terminal" evidence="12">
    <location>
        <begin position="200"/>
        <end position="376"/>
    </location>
</feature>
<dbReference type="InterPro" id="IPR012258">
    <property type="entry name" value="Acyl-CoA_oxidase"/>
</dbReference>
<evidence type="ECO:0000256" key="8">
    <source>
        <dbReference type="ARBA" id="ARBA00023002"/>
    </source>
</evidence>
<dbReference type="InterPro" id="IPR036250">
    <property type="entry name" value="AcylCo_DH-like_C"/>
</dbReference>
<dbReference type="EMBL" id="GECZ01007496">
    <property type="protein sequence ID" value="JAS62273.1"/>
    <property type="molecule type" value="Transcribed_RNA"/>
</dbReference>
<keyword evidence="7" id="KW-0276">Fatty acid metabolism</keyword>
<dbReference type="InterPro" id="IPR002655">
    <property type="entry name" value="Acyl-CoA_oxidase_C"/>
</dbReference>
<evidence type="ECO:0000313" key="14">
    <source>
        <dbReference type="EMBL" id="JAS62273.1"/>
    </source>
</evidence>
<dbReference type="Gene3D" id="1.20.140.10">
    <property type="entry name" value="Butyryl-CoA Dehydrogenase, subunit A, domain 3"/>
    <property type="match status" value="2"/>
</dbReference>
<comment type="subcellular location">
    <subcellularLocation>
        <location evidence="2">Peroxisome</location>
    </subcellularLocation>
</comment>
<dbReference type="SUPFAM" id="SSF47203">
    <property type="entry name" value="Acyl-CoA dehydrogenase C-terminal domain-like"/>
    <property type="match status" value="2"/>
</dbReference>
<evidence type="ECO:0000256" key="6">
    <source>
        <dbReference type="ARBA" id="ARBA00022827"/>
    </source>
</evidence>
<dbReference type="GO" id="GO:0016402">
    <property type="term" value="F:pristanoyl-CoA oxidase activity"/>
    <property type="evidence" value="ECO:0007669"/>
    <property type="project" value="TreeGrafter"/>
</dbReference>
<dbReference type="FunFam" id="1.20.140.10:FF:000007">
    <property type="entry name" value="Acyl-coenzyme A oxidase"/>
    <property type="match status" value="1"/>
</dbReference>
<dbReference type="PANTHER" id="PTHR10909:SF390">
    <property type="entry name" value="PEROXISOMAL ACYL-COENZYME A OXIDASE 3"/>
    <property type="match status" value="1"/>
</dbReference>
<keyword evidence="10" id="KW-0576">Peroxisome</keyword>
<proteinExistence type="inferred from homology"/>
<comment type="similarity">
    <text evidence="4">Belongs to the acyl-CoA oxidase family.</text>
</comment>
<gene>
    <name evidence="14" type="ORF">g.17496</name>
</gene>
<evidence type="ECO:0000256" key="9">
    <source>
        <dbReference type="ARBA" id="ARBA00023098"/>
    </source>
</evidence>
<evidence type="ECO:0000256" key="7">
    <source>
        <dbReference type="ARBA" id="ARBA00022832"/>
    </source>
</evidence>
<feature type="chain" id="PRO_5008583630" description="Acyl-CoA oxidase C-terminal domain-containing protein" evidence="11">
    <location>
        <begin position="19"/>
        <end position="383"/>
    </location>
</feature>
<evidence type="ECO:0000256" key="11">
    <source>
        <dbReference type="SAM" id="SignalP"/>
    </source>
</evidence>
<dbReference type="GO" id="GO:0033540">
    <property type="term" value="P:fatty acid beta-oxidation using acyl-CoA oxidase"/>
    <property type="evidence" value="ECO:0007669"/>
    <property type="project" value="TreeGrafter"/>
</dbReference>
<keyword evidence="8" id="KW-0560">Oxidoreductase</keyword>
<dbReference type="AlphaFoldDB" id="A0A1B6GIY7"/>
<dbReference type="GO" id="GO:0005777">
    <property type="term" value="C:peroxisome"/>
    <property type="evidence" value="ECO:0007669"/>
    <property type="project" value="UniProtKB-SubCell"/>
</dbReference>
<keyword evidence="5" id="KW-0285">Flavoprotein</keyword>
<dbReference type="Pfam" id="PF01756">
    <property type="entry name" value="ACOX"/>
    <property type="match status" value="1"/>
</dbReference>
<protein>
    <recommendedName>
        <fullName evidence="15">Acyl-CoA oxidase C-terminal domain-containing protein</fullName>
    </recommendedName>
</protein>
<dbReference type="GO" id="GO:0005504">
    <property type="term" value="F:fatty acid binding"/>
    <property type="evidence" value="ECO:0007669"/>
    <property type="project" value="TreeGrafter"/>
</dbReference>
<dbReference type="Pfam" id="PF22924">
    <property type="entry name" value="ACOX_C_alpha1"/>
    <property type="match status" value="1"/>
</dbReference>
<evidence type="ECO:0000259" key="12">
    <source>
        <dbReference type="Pfam" id="PF01756"/>
    </source>
</evidence>
<keyword evidence="9" id="KW-0443">Lipid metabolism</keyword>
<feature type="signal peptide" evidence="11">
    <location>
        <begin position="1"/>
        <end position="18"/>
    </location>
</feature>
<organism evidence="14">
    <name type="scientific">Cuerna arida</name>
    <dbReference type="NCBI Taxonomy" id="1464854"/>
    <lineage>
        <taxon>Eukaryota</taxon>
        <taxon>Metazoa</taxon>
        <taxon>Ecdysozoa</taxon>
        <taxon>Arthropoda</taxon>
        <taxon>Hexapoda</taxon>
        <taxon>Insecta</taxon>
        <taxon>Pterygota</taxon>
        <taxon>Neoptera</taxon>
        <taxon>Paraneoptera</taxon>
        <taxon>Hemiptera</taxon>
        <taxon>Auchenorrhyncha</taxon>
        <taxon>Membracoidea</taxon>
        <taxon>Cicadellidae</taxon>
        <taxon>Cicadellinae</taxon>
        <taxon>Proconiini</taxon>
        <taxon>Cuerna</taxon>
    </lineage>
</organism>
<dbReference type="FunFam" id="1.20.140.10:FF:000010">
    <property type="entry name" value="Acyl-coenzyme A oxidase"/>
    <property type="match status" value="1"/>
</dbReference>
<keyword evidence="6" id="KW-0274">FAD</keyword>
<evidence type="ECO:0000256" key="3">
    <source>
        <dbReference type="ARBA" id="ARBA00005189"/>
    </source>
</evidence>
<evidence type="ECO:0000256" key="10">
    <source>
        <dbReference type="ARBA" id="ARBA00023140"/>
    </source>
</evidence>
<feature type="domain" description="Acyl-CoA oxidase C-alpha1" evidence="13">
    <location>
        <begin position="6"/>
        <end position="158"/>
    </location>
</feature>
<evidence type="ECO:0008006" key="15">
    <source>
        <dbReference type="Google" id="ProtNLM"/>
    </source>
</evidence>
<evidence type="ECO:0000259" key="13">
    <source>
        <dbReference type="Pfam" id="PF22924"/>
    </source>
</evidence>
<dbReference type="InterPro" id="IPR055060">
    <property type="entry name" value="ACOX_C_alpha1"/>
</dbReference>
<evidence type="ECO:0000256" key="1">
    <source>
        <dbReference type="ARBA" id="ARBA00001974"/>
    </source>
</evidence>